<gene>
    <name evidence="2" type="ORF">EDD33_3077</name>
</gene>
<dbReference type="InterPro" id="IPR041698">
    <property type="entry name" value="Methyltransf_25"/>
</dbReference>
<dbReference type="InterPro" id="IPR029063">
    <property type="entry name" value="SAM-dependent_MTases_sf"/>
</dbReference>
<comment type="caution">
    <text evidence="2">The sequence shown here is derived from an EMBL/GenBank/DDBJ whole genome shotgun (WGS) entry which is preliminary data.</text>
</comment>
<dbReference type="AlphaFoldDB" id="A0A3N2CXL2"/>
<dbReference type="InterPro" id="IPR052613">
    <property type="entry name" value="LicD_transferase"/>
</dbReference>
<dbReference type="OrthoDB" id="3780655at2"/>
<organism evidence="2 3">
    <name type="scientific">Nocardioides aurantiacus</name>
    <dbReference type="NCBI Taxonomy" id="86796"/>
    <lineage>
        <taxon>Bacteria</taxon>
        <taxon>Bacillati</taxon>
        <taxon>Actinomycetota</taxon>
        <taxon>Actinomycetes</taxon>
        <taxon>Propionibacteriales</taxon>
        <taxon>Nocardioidaceae</taxon>
        <taxon>Nocardioides</taxon>
    </lineage>
</organism>
<protein>
    <recommendedName>
        <fullName evidence="1">Methyltransferase domain-containing protein</fullName>
    </recommendedName>
</protein>
<reference evidence="2 3" key="1">
    <citation type="submission" date="2018-11" db="EMBL/GenBank/DDBJ databases">
        <title>Sequencing the genomes of 1000 actinobacteria strains.</title>
        <authorList>
            <person name="Klenk H.-P."/>
        </authorList>
    </citation>
    <scope>NUCLEOTIDE SEQUENCE [LARGE SCALE GENOMIC DNA]</scope>
    <source>
        <strain evidence="2 3">DSM 12652</strain>
    </source>
</reference>
<dbReference type="Pfam" id="PF13649">
    <property type="entry name" value="Methyltransf_25"/>
    <property type="match status" value="1"/>
</dbReference>
<sequence>MPLPDVRGRGSGAAVDDDGLLVPDVEGSVVVRFEDQFVWSFTPRRDGDVVGGARRVAWPVVLGERLRGTTRVRVTDAAGTVLHLDEVVRFGGVAEPLRLVDRHGHPLAVDRAHHLTRVFSETSDDGRRQVALGAARALADLRDHLGVDAHLSYGCLLGAVRDGRMIGHDSDADLAYYSHHAHPVDVVRESFAMERGLRRLGWKVVRMSGADLKLFLRLDDGRVVQIDVFGAFHANGVYYQLGGRSGALPAEALTPASTVVLESVELAAPADPERVLAFLYGDSWRVPDPAFVPLDPAAGIWRLDGWLRGPRDGVAEWNELYRSRGPDLPKGGSDFARWAAERVPAGAVVVDVGSGTGRDAAFFRRRGHRVTALDYAGAALTHSRRRIARAGAAAPDVRVLSLNDARTALVAGAELAREESPPWLCARGLLGCLDLEARTHLWRVCSMALRRGGALLLEQAATRADLPPDRLGGMVSRVSTDALRAEVEAAGGRVTHEEHVAGHDVLGADDPWVSRLEVRWDHLRPTRPPRPVTATPEETP</sequence>
<evidence type="ECO:0000313" key="3">
    <source>
        <dbReference type="Proteomes" id="UP000281738"/>
    </source>
</evidence>
<evidence type="ECO:0000313" key="2">
    <source>
        <dbReference type="EMBL" id="ROR92193.1"/>
    </source>
</evidence>
<accession>A0A3N2CXL2</accession>
<evidence type="ECO:0000259" key="1">
    <source>
        <dbReference type="Pfam" id="PF13649"/>
    </source>
</evidence>
<dbReference type="EMBL" id="RKHO01000001">
    <property type="protein sequence ID" value="ROR92193.1"/>
    <property type="molecule type" value="Genomic_DNA"/>
</dbReference>
<dbReference type="PANTHER" id="PTHR13627:SF31">
    <property type="entry name" value="RIBITOL 5-PHOSPHATE TRANSFERASE FKRP"/>
    <property type="match status" value="1"/>
</dbReference>
<name>A0A3N2CXL2_9ACTN</name>
<dbReference type="PANTHER" id="PTHR13627">
    <property type="entry name" value="FUKUTIN RELATED PROTEIN"/>
    <property type="match status" value="1"/>
</dbReference>
<dbReference type="Gene3D" id="3.40.50.150">
    <property type="entry name" value="Vaccinia Virus protein VP39"/>
    <property type="match status" value="1"/>
</dbReference>
<keyword evidence="3" id="KW-1185">Reference proteome</keyword>
<dbReference type="Proteomes" id="UP000281738">
    <property type="component" value="Unassembled WGS sequence"/>
</dbReference>
<dbReference type="RefSeq" id="WP_123391818.1">
    <property type="nucleotide sequence ID" value="NZ_RKHO01000001.1"/>
</dbReference>
<proteinExistence type="predicted"/>
<feature type="domain" description="Methyltransferase" evidence="1">
    <location>
        <begin position="349"/>
        <end position="399"/>
    </location>
</feature>
<dbReference type="SUPFAM" id="SSF53335">
    <property type="entry name" value="S-adenosyl-L-methionine-dependent methyltransferases"/>
    <property type="match status" value="1"/>
</dbReference>